<dbReference type="InterPro" id="IPR036236">
    <property type="entry name" value="Znf_C2H2_sf"/>
</dbReference>
<evidence type="ECO:0000313" key="9">
    <source>
        <dbReference type="Proteomes" id="UP000009058"/>
    </source>
</evidence>
<evidence type="ECO:0000256" key="5">
    <source>
        <dbReference type="RuleBase" id="RU003783"/>
    </source>
</evidence>
<dbReference type="GO" id="GO:0052381">
    <property type="term" value="F:tRNA dimethylallyltransferase activity"/>
    <property type="evidence" value="ECO:0007669"/>
    <property type="project" value="UniProtKB-EC"/>
</dbReference>
<dbReference type="EC" id="2.5.1.75" evidence="5"/>
<sequence length="519" mass="58436">MWAGLFSRIRPFSGLRPNSLSIVTIRRNASKMSCQQNYSSPEPLVVVMGSTGTGKSDLAVEIAHRFNGEIINADAMQMYEGLPIITNKITPEEQRGVPHHLLGMIGLEEPTWNVHHFRRKAGSIIREIRSRGHLPVLVGGTHYYLDGLLFDHNLVAAPPSEEGEKDHPAADAPATSASRDPALEEASTEELMARLREVDPVEADRRHPKDRRKIMRSLEIYLTTGRRASDIYAEQRETKAKMQQQRPSEGEQSTQQDHAPVFFWVHSERGVLNDRLERRVDKMLDNGLIEETRQMYTYLRRATMDGITIDRTTGIWQSIGFSEIEPYLDALHRQAEGESVDEQELEALKLAGVDLIKQATRRYAKGQVRWITHKTLPLIQDANMLPNLFLMDSSDVTRWSPEVVDKALNIMEKYLGGSALPEPAEVSEAAREVLGSVIASSNQKETPCNKTCEVCRITVLTEEKWLVHIRGHRHKRAVKSANKRAFVAAYLEGKGGGAAEKIQDEDADIPVAIRFEDNQ</sequence>
<dbReference type="InterPro" id="IPR030666">
    <property type="entry name" value="IPP_transferase_euk"/>
</dbReference>
<dbReference type="Gene3D" id="3.40.50.300">
    <property type="entry name" value="P-loop containing nucleotide triphosphate hydrolases"/>
    <property type="match status" value="1"/>
</dbReference>
<dbReference type="KEGG" id="mgr:MGG_04857"/>
<evidence type="ECO:0000256" key="4">
    <source>
        <dbReference type="ARBA" id="ARBA00022840"/>
    </source>
</evidence>
<keyword evidence="9" id="KW-1185">Reference proteome</keyword>
<dbReference type="InterPro" id="IPR018022">
    <property type="entry name" value="IPT"/>
</dbReference>
<dbReference type="STRING" id="242507.G4N2B7"/>
<dbReference type="PIRSF" id="PIRSF039110">
    <property type="entry name" value="IPP_transferase"/>
    <property type="match status" value="1"/>
</dbReference>
<accession>G4N2B7</accession>
<proteinExistence type="inferred from homology"/>
<keyword evidence="4 6" id="KW-0067">ATP-binding</keyword>
<dbReference type="SUPFAM" id="SSF57667">
    <property type="entry name" value="beta-beta-alpha zinc fingers"/>
    <property type="match status" value="1"/>
</dbReference>
<feature type="compositionally biased region" description="Polar residues" evidence="7">
    <location>
        <begin position="241"/>
        <end position="256"/>
    </location>
</feature>
<dbReference type="Gene3D" id="3.30.160.60">
    <property type="entry name" value="Classic Zinc Finger"/>
    <property type="match status" value="1"/>
</dbReference>
<dbReference type="eggNOG" id="KOG1384">
    <property type="taxonomic scope" value="Eukaryota"/>
</dbReference>
<dbReference type="GO" id="GO:0005524">
    <property type="term" value="F:ATP binding"/>
    <property type="evidence" value="ECO:0007669"/>
    <property type="project" value="UniProtKB-KW"/>
</dbReference>
<protein>
    <recommendedName>
        <fullName evidence="5">tRNA dimethylallyltransferase</fullName>
        <ecNumber evidence="5">2.5.1.75</ecNumber>
    </recommendedName>
</protein>
<evidence type="ECO:0000256" key="1">
    <source>
        <dbReference type="ARBA" id="ARBA00005842"/>
    </source>
</evidence>
<dbReference type="GeneID" id="2675283"/>
<evidence type="ECO:0000256" key="7">
    <source>
        <dbReference type="SAM" id="MobiDB-lite"/>
    </source>
</evidence>
<reference key="2">
    <citation type="submission" date="2011-05" db="EMBL/GenBank/DDBJ databases">
        <title>The Genome Sequence of Magnaporthe oryzae 70-15.</title>
        <authorList>
            <consortium name="The Broad Institute Genome Sequencing Platform"/>
            <person name="Ma L.-J."/>
            <person name="Dead R."/>
            <person name="Young S.K."/>
            <person name="Zeng Q."/>
            <person name="Gargeya S."/>
            <person name="Fitzgerald M."/>
            <person name="Haas B."/>
            <person name="Abouelleil A."/>
            <person name="Alvarado L."/>
            <person name="Arachchi H.M."/>
            <person name="Berlin A."/>
            <person name="Brown A."/>
            <person name="Chapman S.B."/>
            <person name="Chen Z."/>
            <person name="Dunbar C."/>
            <person name="Freedman E."/>
            <person name="Gearin G."/>
            <person name="Gellesch M."/>
            <person name="Goldberg J."/>
            <person name="Griggs A."/>
            <person name="Gujja S."/>
            <person name="Heiman D."/>
            <person name="Howarth C."/>
            <person name="Larson L."/>
            <person name="Lui A."/>
            <person name="MacDonald P.J.P."/>
            <person name="Mehta T."/>
            <person name="Montmayeur A."/>
            <person name="Murphy C."/>
            <person name="Neiman D."/>
            <person name="Pearson M."/>
            <person name="Priest M."/>
            <person name="Roberts A."/>
            <person name="Saif S."/>
            <person name="Shea T."/>
            <person name="Shenoy N."/>
            <person name="Sisk P."/>
            <person name="Stolte C."/>
            <person name="Sykes S."/>
            <person name="Yandava C."/>
            <person name="Wortman J."/>
            <person name="Nusbaum C."/>
            <person name="Birren B."/>
        </authorList>
    </citation>
    <scope>NUCLEOTIDE SEQUENCE</scope>
    <source>
        <strain>70-15</strain>
    </source>
</reference>
<dbReference type="OMA" id="WGLHLKS"/>
<dbReference type="NCBIfam" id="TIGR00174">
    <property type="entry name" value="miaA"/>
    <property type="match status" value="1"/>
</dbReference>
<dbReference type="AlphaFoldDB" id="G4N2B7"/>
<organism evidence="8 9">
    <name type="scientific">Pyricularia oryzae (strain 70-15 / ATCC MYA-4617 / FGSC 8958)</name>
    <name type="common">Rice blast fungus</name>
    <name type="synonym">Magnaporthe oryzae</name>
    <dbReference type="NCBI Taxonomy" id="242507"/>
    <lineage>
        <taxon>Eukaryota</taxon>
        <taxon>Fungi</taxon>
        <taxon>Dikarya</taxon>
        <taxon>Ascomycota</taxon>
        <taxon>Pezizomycotina</taxon>
        <taxon>Sordariomycetes</taxon>
        <taxon>Sordariomycetidae</taxon>
        <taxon>Magnaporthales</taxon>
        <taxon>Pyriculariaceae</taxon>
        <taxon>Pyricularia</taxon>
    </lineage>
</organism>
<dbReference type="OrthoDB" id="775260at2759"/>
<evidence type="ECO:0000256" key="3">
    <source>
        <dbReference type="ARBA" id="ARBA00022741"/>
    </source>
</evidence>
<keyword evidence="5" id="KW-0819">tRNA processing</keyword>
<comment type="catalytic activity">
    <reaction evidence="5">
        <text>adenosine(37) in tRNA + dimethylallyl diphosphate = N(6)-dimethylallyladenosine(37) in tRNA + diphosphate</text>
        <dbReference type="Rhea" id="RHEA:26482"/>
        <dbReference type="Rhea" id="RHEA-COMP:10162"/>
        <dbReference type="Rhea" id="RHEA-COMP:10375"/>
        <dbReference type="ChEBI" id="CHEBI:33019"/>
        <dbReference type="ChEBI" id="CHEBI:57623"/>
        <dbReference type="ChEBI" id="CHEBI:74411"/>
        <dbReference type="ChEBI" id="CHEBI:74415"/>
        <dbReference type="EC" id="2.5.1.75"/>
    </reaction>
</comment>
<keyword evidence="2 6" id="KW-0808">Transferase</keyword>
<reference evidence="8 9" key="1">
    <citation type="journal article" date="2005" name="Nature">
        <title>The genome sequence of the rice blast fungus Magnaporthe grisea.</title>
        <authorList>
            <person name="Dean R.A."/>
            <person name="Talbot N.J."/>
            <person name="Ebbole D.J."/>
            <person name="Farman M.L."/>
            <person name="Mitchell T.K."/>
            <person name="Orbach M.J."/>
            <person name="Thon M."/>
            <person name="Kulkarni R."/>
            <person name="Xu J.R."/>
            <person name="Pan H."/>
            <person name="Read N.D."/>
            <person name="Lee Y.H."/>
            <person name="Carbone I."/>
            <person name="Brown D."/>
            <person name="Oh Y.Y."/>
            <person name="Donofrio N."/>
            <person name="Jeong J.S."/>
            <person name="Soanes D.M."/>
            <person name="Djonovic S."/>
            <person name="Kolomiets E."/>
            <person name="Rehmeyer C."/>
            <person name="Li W."/>
            <person name="Harding M."/>
            <person name="Kim S."/>
            <person name="Lebrun M.H."/>
            <person name="Bohnert H."/>
            <person name="Coughlan S."/>
            <person name="Butler J."/>
            <person name="Calvo S."/>
            <person name="Ma L.J."/>
            <person name="Nicol R."/>
            <person name="Purcell S."/>
            <person name="Nusbaum C."/>
            <person name="Galagan J.E."/>
            <person name="Birren B.W."/>
        </authorList>
    </citation>
    <scope>NUCLEOTIDE SEQUENCE [LARGE SCALE GENOMIC DNA]</scope>
    <source>
        <strain evidence="9">70-15 / ATCC MYA-4617 / FGSC 8958</strain>
    </source>
</reference>
<dbReference type="HAMAP" id="MF_00185">
    <property type="entry name" value="IPP_trans"/>
    <property type="match status" value="1"/>
</dbReference>
<dbReference type="InterPro" id="IPR027417">
    <property type="entry name" value="P-loop_NTPase"/>
</dbReference>
<evidence type="ECO:0000313" key="8">
    <source>
        <dbReference type="EMBL" id="EHA52529.1"/>
    </source>
</evidence>
<dbReference type="PHI-base" id="PHI:6158"/>
<dbReference type="InParanoid" id="G4N2B7"/>
<dbReference type="PANTHER" id="PTHR11088">
    <property type="entry name" value="TRNA DIMETHYLALLYLTRANSFERASE"/>
    <property type="match status" value="1"/>
</dbReference>
<dbReference type="Gene3D" id="1.10.20.140">
    <property type="match status" value="1"/>
</dbReference>
<dbReference type="SMR" id="G4N2B7"/>
<dbReference type="FunCoup" id="G4N2B7">
    <property type="interactions" value="972"/>
</dbReference>
<dbReference type="GO" id="GO:0006400">
    <property type="term" value="P:tRNA modification"/>
    <property type="evidence" value="ECO:0007669"/>
    <property type="project" value="TreeGrafter"/>
</dbReference>
<dbReference type="VEuPathDB" id="FungiDB:MGG_04857"/>
<dbReference type="GO" id="GO:0005739">
    <property type="term" value="C:mitochondrion"/>
    <property type="evidence" value="ECO:0007669"/>
    <property type="project" value="TreeGrafter"/>
</dbReference>
<dbReference type="Proteomes" id="UP000009058">
    <property type="component" value="Chromosome 3"/>
</dbReference>
<gene>
    <name evidence="8" type="ORF">MGG_04857</name>
</gene>
<comment type="similarity">
    <text evidence="1 6">Belongs to the IPP transferase family.</text>
</comment>
<feature type="region of interest" description="Disordered" evidence="7">
    <location>
        <begin position="158"/>
        <end position="188"/>
    </location>
</feature>
<evidence type="ECO:0000256" key="6">
    <source>
        <dbReference type="RuleBase" id="RU003785"/>
    </source>
</evidence>
<evidence type="ECO:0000256" key="2">
    <source>
        <dbReference type="ARBA" id="ARBA00022679"/>
    </source>
</evidence>
<dbReference type="EMBL" id="CM001233">
    <property type="protein sequence ID" value="EHA52529.1"/>
    <property type="molecule type" value="Genomic_DNA"/>
</dbReference>
<dbReference type="RefSeq" id="XP_003712336.1">
    <property type="nucleotide sequence ID" value="XM_003712288.1"/>
</dbReference>
<dbReference type="Pfam" id="PF01715">
    <property type="entry name" value="IPPT"/>
    <property type="match status" value="1"/>
</dbReference>
<dbReference type="HOGENOM" id="CLU_032616_2_1_1"/>
<dbReference type="PANTHER" id="PTHR11088:SF89">
    <property type="entry name" value="TRNA DIMETHYLALLYLTRANSFERASE"/>
    <property type="match status" value="1"/>
</dbReference>
<dbReference type="SUPFAM" id="SSF52540">
    <property type="entry name" value="P-loop containing nucleoside triphosphate hydrolases"/>
    <property type="match status" value="2"/>
</dbReference>
<name>G4N2B7_PYRO7</name>
<feature type="region of interest" description="Disordered" evidence="7">
    <location>
        <begin position="236"/>
        <end position="256"/>
    </location>
</feature>
<keyword evidence="3 6" id="KW-0547">Nucleotide-binding</keyword>
<dbReference type="InterPro" id="IPR039657">
    <property type="entry name" value="Dimethylallyltransferase"/>
</dbReference>